<feature type="compositionally biased region" description="Basic and acidic residues" evidence="2">
    <location>
        <begin position="112"/>
        <end position="153"/>
    </location>
</feature>
<feature type="coiled-coil region" evidence="1">
    <location>
        <begin position="620"/>
        <end position="647"/>
    </location>
</feature>
<feature type="compositionally biased region" description="Basic and acidic residues" evidence="2">
    <location>
        <begin position="504"/>
        <end position="513"/>
    </location>
</feature>
<dbReference type="EMBL" id="CM026433">
    <property type="protein sequence ID" value="KAG0553974.1"/>
    <property type="molecule type" value="Genomic_DNA"/>
</dbReference>
<dbReference type="AlphaFoldDB" id="A0A8T0G6A3"/>
<feature type="region of interest" description="Disordered" evidence="2">
    <location>
        <begin position="469"/>
        <end position="571"/>
    </location>
</feature>
<evidence type="ECO:0000313" key="4">
    <source>
        <dbReference type="Proteomes" id="UP000822688"/>
    </source>
</evidence>
<dbReference type="GO" id="GO:0040008">
    <property type="term" value="P:regulation of growth"/>
    <property type="evidence" value="ECO:0007669"/>
    <property type="project" value="InterPro"/>
</dbReference>
<feature type="compositionally biased region" description="Basic and acidic residues" evidence="2">
    <location>
        <begin position="68"/>
        <end position="83"/>
    </location>
</feature>
<dbReference type="InterPro" id="IPR044194">
    <property type="entry name" value="BLISTER"/>
</dbReference>
<dbReference type="PANTHER" id="PTHR47490:SF2">
    <property type="entry name" value="PROTEIN BLISTER"/>
    <property type="match status" value="1"/>
</dbReference>
<feature type="compositionally biased region" description="Basic and acidic residues" evidence="2">
    <location>
        <begin position="160"/>
        <end position="228"/>
    </location>
</feature>
<evidence type="ECO:0000256" key="2">
    <source>
        <dbReference type="SAM" id="MobiDB-lite"/>
    </source>
</evidence>
<organism evidence="3 4">
    <name type="scientific">Ceratodon purpureus</name>
    <name type="common">Fire moss</name>
    <name type="synonym">Dicranum purpureum</name>
    <dbReference type="NCBI Taxonomy" id="3225"/>
    <lineage>
        <taxon>Eukaryota</taxon>
        <taxon>Viridiplantae</taxon>
        <taxon>Streptophyta</taxon>
        <taxon>Embryophyta</taxon>
        <taxon>Bryophyta</taxon>
        <taxon>Bryophytina</taxon>
        <taxon>Bryopsida</taxon>
        <taxon>Dicranidae</taxon>
        <taxon>Pseudoditrichales</taxon>
        <taxon>Ditrichaceae</taxon>
        <taxon>Ceratodon</taxon>
    </lineage>
</organism>
<keyword evidence="4" id="KW-1185">Reference proteome</keyword>
<feature type="compositionally biased region" description="Polar residues" evidence="2">
    <location>
        <begin position="515"/>
        <end position="537"/>
    </location>
</feature>
<reference evidence="3" key="1">
    <citation type="submission" date="2020-06" db="EMBL/GenBank/DDBJ databases">
        <title>WGS assembly of Ceratodon purpureus strain R40.</title>
        <authorList>
            <person name="Carey S.B."/>
            <person name="Jenkins J."/>
            <person name="Shu S."/>
            <person name="Lovell J.T."/>
            <person name="Sreedasyam A."/>
            <person name="Maumus F."/>
            <person name="Tiley G.P."/>
            <person name="Fernandez-Pozo N."/>
            <person name="Barry K."/>
            <person name="Chen C."/>
            <person name="Wang M."/>
            <person name="Lipzen A."/>
            <person name="Daum C."/>
            <person name="Saski C.A."/>
            <person name="Payton A.C."/>
            <person name="Mcbreen J.C."/>
            <person name="Conrad R.E."/>
            <person name="Kollar L.M."/>
            <person name="Olsson S."/>
            <person name="Huttunen S."/>
            <person name="Landis J.B."/>
            <person name="Wickett N.J."/>
            <person name="Johnson M.G."/>
            <person name="Rensing S.A."/>
            <person name="Grimwood J."/>
            <person name="Schmutz J."/>
            <person name="Mcdaniel S.F."/>
        </authorList>
    </citation>
    <scope>NUCLEOTIDE SEQUENCE</scope>
    <source>
        <strain evidence="3">R40</strain>
    </source>
</reference>
<evidence type="ECO:0000313" key="3">
    <source>
        <dbReference type="EMBL" id="KAG0553974.1"/>
    </source>
</evidence>
<comment type="caution">
    <text evidence="3">The sequence shown here is derived from an EMBL/GenBank/DDBJ whole genome shotgun (WGS) entry which is preliminary data.</text>
</comment>
<proteinExistence type="predicted"/>
<sequence>MPAMATVETMARSQNELLEAGRAKLAKFQSRNKGKKTGKKAASVADAKIYVNGDATGVVGGGGGKGSEIGKENVDRNGVDADQGRSIGFEADANRGERVVEESRRHFGAVELAERGEKDEEERRRQREVEEVRRKELDAEEASRREREAEEVRNQQVQLERLKRMRQEAEESRQRQREAEEVKRKDRERQDAEEARKQALIAEREAEEARRKEAEDAKRKEREAEQRRQRVIAEITRKKQLEEEEMKREEREAEEIRRKDREAEEVQRRQRDEDEFRRKQREEFASLEQHIQDLTEEKFGLQRELAKAREMTENFVQEHSALVESFNNQGQMVNQLKEEIEQLEERIKERDAYAMALMTERDRAEQDSAAAREQSQTMAGEVIVLENRIRTLRSHELKLEKDMGILSSEVESHRKQGAAWEKDRAHLQTLIDALQEEKKVLQVRLRKVASGEREFTYKSESSEALQLKQRVMTDASTSTDDLPPPLQISSEGPSTPLDSPSLDSWHHGRRFEEPLSTQSTAQSSHLRSAYESSQSAFVRSPKSSDKHSQVLFPESRPLSLPVSTDSSQSGGYQRIQLPASLTAMPADVMRTINNINDVITSLGEEKTAIVKALKAESKGAAELRALNADLSRKLEATTQQLELVVAQRMADGHAASEHTTRNAVAALDYIDEGDEVVDRVFNWIVQLFPSRSSRRIGVKRL</sequence>
<gene>
    <name evidence="3" type="ORF">KC19_12G052900</name>
</gene>
<feature type="compositionally biased region" description="Low complexity" evidence="2">
    <location>
        <begin position="493"/>
        <end position="503"/>
    </location>
</feature>
<protein>
    <submittedName>
        <fullName evidence="3">Uncharacterized protein</fullName>
    </submittedName>
</protein>
<accession>A0A8T0G6A3</accession>
<feature type="region of interest" description="Disordered" evidence="2">
    <location>
        <begin position="54"/>
        <end position="277"/>
    </location>
</feature>
<keyword evidence="1" id="KW-0175">Coiled coil</keyword>
<feature type="compositionally biased region" description="Polar residues" evidence="2">
    <location>
        <begin position="561"/>
        <end position="571"/>
    </location>
</feature>
<feature type="compositionally biased region" description="Gly residues" evidence="2">
    <location>
        <begin position="58"/>
        <end position="67"/>
    </location>
</feature>
<dbReference type="PANTHER" id="PTHR47490">
    <property type="entry name" value="PROTEIN BLISTER"/>
    <property type="match status" value="1"/>
</dbReference>
<name>A0A8T0G6A3_CERPU</name>
<feature type="compositionally biased region" description="Basic and acidic residues" evidence="2">
    <location>
        <begin position="235"/>
        <end position="277"/>
    </location>
</feature>
<dbReference type="Proteomes" id="UP000822688">
    <property type="component" value="Chromosome 12"/>
</dbReference>
<feature type="compositionally biased region" description="Basic and acidic residues" evidence="2">
    <location>
        <begin position="92"/>
        <end position="105"/>
    </location>
</feature>
<evidence type="ECO:0000256" key="1">
    <source>
        <dbReference type="SAM" id="Coils"/>
    </source>
</evidence>